<dbReference type="InterPro" id="IPR013881">
    <property type="entry name" value="Pre-mRNA_splic_Prp3_dom"/>
</dbReference>
<dbReference type="Proteomes" id="UP000195570">
    <property type="component" value="Unassembled WGS sequence"/>
</dbReference>
<keyword evidence="3" id="KW-0508">mRNA splicing</keyword>
<name>A0A1G4IIP6_TRYEQ</name>
<dbReference type="GO" id="GO:0046540">
    <property type="term" value="C:U4/U6 x U5 tri-snRNP complex"/>
    <property type="evidence" value="ECO:0007669"/>
    <property type="project" value="InterPro"/>
</dbReference>
<evidence type="ECO:0000256" key="1">
    <source>
        <dbReference type="ARBA" id="ARBA00004123"/>
    </source>
</evidence>
<gene>
    <name evidence="8" type="ORF">TEOVI_000375700</name>
</gene>
<protein>
    <submittedName>
        <fullName evidence="8">PRP3, putative</fullName>
    </submittedName>
</protein>
<dbReference type="Pfam" id="PF06544">
    <property type="entry name" value="Prp3_C"/>
    <property type="match status" value="1"/>
</dbReference>
<evidence type="ECO:0000256" key="5">
    <source>
        <dbReference type="SAM" id="MobiDB-lite"/>
    </source>
</evidence>
<dbReference type="Pfam" id="PF08572">
    <property type="entry name" value="PRP3"/>
    <property type="match status" value="1"/>
</dbReference>
<feature type="compositionally biased region" description="Polar residues" evidence="5">
    <location>
        <begin position="113"/>
        <end position="122"/>
    </location>
</feature>
<organism evidence="8 9">
    <name type="scientific">Trypanosoma equiperdum</name>
    <dbReference type="NCBI Taxonomy" id="5694"/>
    <lineage>
        <taxon>Eukaryota</taxon>
        <taxon>Discoba</taxon>
        <taxon>Euglenozoa</taxon>
        <taxon>Kinetoplastea</taxon>
        <taxon>Metakinetoplastina</taxon>
        <taxon>Trypanosomatida</taxon>
        <taxon>Trypanosomatidae</taxon>
        <taxon>Trypanosoma</taxon>
    </lineage>
</organism>
<keyword evidence="9" id="KW-1185">Reference proteome</keyword>
<evidence type="ECO:0000313" key="8">
    <source>
        <dbReference type="EMBL" id="SCU72181.1"/>
    </source>
</evidence>
<feature type="region of interest" description="Disordered" evidence="5">
    <location>
        <begin position="266"/>
        <end position="288"/>
    </location>
</feature>
<keyword evidence="2" id="KW-0507">mRNA processing</keyword>
<comment type="caution">
    <text evidence="8">The sequence shown here is derived from an EMBL/GenBank/DDBJ whole genome shotgun (WGS) entry which is preliminary data.</text>
</comment>
<dbReference type="PANTHER" id="PTHR14212">
    <property type="entry name" value="U4/U6-ASSOCIATED RNA SPLICING FACTOR-RELATED"/>
    <property type="match status" value="1"/>
</dbReference>
<dbReference type="VEuPathDB" id="TriTrypDB:TEOVI_000375700"/>
<sequence length="560" mass="63219">MPAKRRPVNIDNDEVIDFSTVGSSNMMKTPVPTTLLKSVVDLSSSEPPSSEAVTTASAMDMRLNAYTHRHAPRRRIGFCCNIAPQPIAVSGASALPKSTTAPTAASPSSAVSHGSNTTSMSADSKEQLDAFWREEAARREEKSKQVSRQQYEQQLCDLFRGAAPLVTPDPKPSGNEDGSRDMVEHRAYSLLEQFFTDGVPDVEPWDHWALTMPRYSRSNIAVGISLDRIYHPTLPPTHYSQLYLHAPNSEETVFRLPKTRDELRAERQERMRKAKEERDRAKKAAKQNEQLTVVESTGGGPAKVSITVSAKDRLSNRNLRYNLFGDSVLNPLGTDNKVFSQYQERFLEHQRRNHKRHVEAIPHQIEKRKQDIKRHSEERPVFRAYHIYPIYSSAHLGKLRNFANDGLLRGFVLWICRCHAIIVLTGGEVAVRHLERWILEKMKWESAETKAVRLMTCPLPDPATFSFVRQKSRKRDRQQQGDDGSRGREENQLEGDRHGTDGERAHVYMNFVESVQEGESFMCNMPAEGPWRDLTHVWRAAVGAVVAVGGGNNTESQSTV</sequence>
<proteinExistence type="predicted"/>
<dbReference type="GeneID" id="92377697"/>
<evidence type="ECO:0000259" key="6">
    <source>
        <dbReference type="Pfam" id="PF06544"/>
    </source>
</evidence>
<comment type="subcellular location">
    <subcellularLocation>
        <location evidence="1">Nucleus</location>
    </subcellularLocation>
</comment>
<evidence type="ECO:0000259" key="7">
    <source>
        <dbReference type="Pfam" id="PF08572"/>
    </source>
</evidence>
<evidence type="ECO:0000256" key="3">
    <source>
        <dbReference type="ARBA" id="ARBA00023187"/>
    </source>
</evidence>
<dbReference type="InterPro" id="IPR027104">
    <property type="entry name" value="Prp3"/>
</dbReference>
<accession>A0A1G4IIP6</accession>
<feature type="compositionally biased region" description="Basic and acidic residues" evidence="5">
    <location>
        <begin position="477"/>
        <end position="501"/>
    </location>
</feature>
<feature type="domain" description="Small nuclear ribonucleoprotein Prp3 C-terminal" evidence="6">
    <location>
        <begin position="384"/>
        <end position="531"/>
    </location>
</feature>
<dbReference type="GO" id="GO:0000398">
    <property type="term" value="P:mRNA splicing, via spliceosome"/>
    <property type="evidence" value="ECO:0007669"/>
    <property type="project" value="InterPro"/>
</dbReference>
<feature type="compositionally biased region" description="Low complexity" evidence="5">
    <location>
        <begin position="97"/>
        <end position="112"/>
    </location>
</feature>
<evidence type="ECO:0000256" key="2">
    <source>
        <dbReference type="ARBA" id="ARBA00022664"/>
    </source>
</evidence>
<dbReference type="EMBL" id="CZPT02001821">
    <property type="protein sequence ID" value="SCU72181.1"/>
    <property type="molecule type" value="Genomic_DNA"/>
</dbReference>
<dbReference type="RefSeq" id="XP_067082713.1">
    <property type="nucleotide sequence ID" value="XM_067226612.1"/>
</dbReference>
<reference evidence="8" key="1">
    <citation type="submission" date="2016-09" db="EMBL/GenBank/DDBJ databases">
        <authorList>
            <person name="Hebert L."/>
            <person name="Moumen B."/>
        </authorList>
    </citation>
    <scope>NUCLEOTIDE SEQUENCE [LARGE SCALE GENOMIC DNA]</scope>
    <source>
        <strain evidence="8">OVI</strain>
    </source>
</reference>
<feature type="compositionally biased region" description="Basic and acidic residues" evidence="5">
    <location>
        <begin position="266"/>
        <end position="282"/>
    </location>
</feature>
<feature type="region of interest" description="Disordered" evidence="5">
    <location>
        <begin position="468"/>
        <end position="501"/>
    </location>
</feature>
<keyword evidence="4" id="KW-0539">Nucleus</keyword>
<dbReference type="PANTHER" id="PTHR14212:SF0">
    <property type="entry name" value="U4_U6 SMALL NUCLEAR RIBONUCLEOPROTEIN PRP3"/>
    <property type="match status" value="1"/>
</dbReference>
<evidence type="ECO:0000256" key="4">
    <source>
        <dbReference type="ARBA" id="ARBA00023242"/>
    </source>
</evidence>
<feature type="domain" description="Pre-mRNA-splicing factor 3" evidence="7">
    <location>
        <begin position="122"/>
        <end position="358"/>
    </location>
</feature>
<feature type="region of interest" description="Disordered" evidence="5">
    <location>
        <begin position="97"/>
        <end position="125"/>
    </location>
</feature>
<dbReference type="InterPro" id="IPR010541">
    <property type="entry name" value="Prp3_C"/>
</dbReference>
<dbReference type="AlphaFoldDB" id="A0A1G4IIP6"/>
<evidence type="ECO:0000313" key="9">
    <source>
        <dbReference type="Proteomes" id="UP000195570"/>
    </source>
</evidence>